<keyword evidence="1" id="KW-0472">Membrane</keyword>
<evidence type="ECO:0000313" key="2">
    <source>
        <dbReference type="EMBL" id="MBB4939324.1"/>
    </source>
</evidence>
<feature type="transmembrane region" description="Helical" evidence="1">
    <location>
        <begin position="7"/>
        <end position="28"/>
    </location>
</feature>
<dbReference type="AlphaFoldDB" id="A0A7W7RW36"/>
<accession>A0A7W7RW36</accession>
<keyword evidence="3" id="KW-1185">Reference proteome</keyword>
<proteinExistence type="predicted"/>
<comment type="caution">
    <text evidence="2">The sequence shown here is derived from an EMBL/GenBank/DDBJ whole genome shotgun (WGS) entry which is preliminary data.</text>
</comment>
<name>A0A7W7RW36_9ACTN</name>
<evidence type="ECO:0000256" key="1">
    <source>
        <dbReference type="SAM" id="Phobius"/>
    </source>
</evidence>
<keyword evidence="1" id="KW-1133">Transmembrane helix</keyword>
<sequence>MRRLRVQAVVLVMIGLFWTITAALTWVIKDISFAWLLTPVVGTAAARTTRRVLPAAQDLAA</sequence>
<dbReference type="RefSeq" id="WP_184755334.1">
    <property type="nucleotide sequence ID" value="NZ_BAABEK010000031.1"/>
</dbReference>
<keyword evidence="1" id="KW-0812">Transmembrane</keyword>
<dbReference type="Proteomes" id="UP000534286">
    <property type="component" value="Unassembled WGS sequence"/>
</dbReference>
<protein>
    <submittedName>
        <fullName evidence="2">Uncharacterized protein</fullName>
    </submittedName>
</protein>
<organism evidence="2 3">
    <name type="scientific">Streptosporangium album</name>
    <dbReference type="NCBI Taxonomy" id="47479"/>
    <lineage>
        <taxon>Bacteria</taxon>
        <taxon>Bacillati</taxon>
        <taxon>Actinomycetota</taxon>
        <taxon>Actinomycetes</taxon>
        <taxon>Streptosporangiales</taxon>
        <taxon>Streptosporangiaceae</taxon>
        <taxon>Streptosporangium</taxon>
    </lineage>
</organism>
<evidence type="ECO:0000313" key="3">
    <source>
        <dbReference type="Proteomes" id="UP000534286"/>
    </source>
</evidence>
<reference evidence="2 3" key="1">
    <citation type="submission" date="2020-08" db="EMBL/GenBank/DDBJ databases">
        <title>Sequencing the genomes of 1000 actinobacteria strains.</title>
        <authorList>
            <person name="Klenk H.-P."/>
        </authorList>
    </citation>
    <scope>NUCLEOTIDE SEQUENCE [LARGE SCALE GENOMIC DNA]</scope>
    <source>
        <strain evidence="2 3">DSM 43023</strain>
    </source>
</reference>
<gene>
    <name evidence="2" type="ORF">FHR32_003629</name>
</gene>
<dbReference type="EMBL" id="JACHJU010000001">
    <property type="protein sequence ID" value="MBB4939324.1"/>
    <property type="molecule type" value="Genomic_DNA"/>
</dbReference>